<dbReference type="CDD" id="cd02440">
    <property type="entry name" value="AdoMet_MTases"/>
    <property type="match status" value="1"/>
</dbReference>
<dbReference type="InterPro" id="IPR030382">
    <property type="entry name" value="MeTrfase_TRM5/TYW2"/>
</dbReference>
<dbReference type="Gene3D" id="3.30.70.2580">
    <property type="match status" value="1"/>
</dbReference>
<name>A0A832RWZ6_9EURY</name>
<dbReference type="Gene3D" id="3.40.50.150">
    <property type="entry name" value="Vaccinia Virus protein VP39"/>
    <property type="match status" value="1"/>
</dbReference>
<dbReference type="Gene3D" id="3.30.300.110">
    <property type="entry name" value="Met-10+ protein-like domains"/>
    <property type="match status" value="1"/>
</dbReference>
<dbReference type="GO" id="GO:0005737">
    <property type="term" value="C:cytoplasm"/>
    <property type="evidence" value="ECO:0007669"/>
    <property type="project" value="TreeGrafter"/>
</dbReference>
<dbReference type="PANTHER" id="PTHR23245">
    <property type="entry name" value="TRNA METHYLTRANSFERASE"/>
    <property type="match status" value="1"/>
</dbReference>
<evidence type="ECO:0000259" key="6">
    <source>
        <dbReference type="PROSITE" id="PS51684"/>
    </source>
</evidence>
<accession>A0A832RWZ6</accession>
<evidence type="ECO:0000256" key="3">
    <source>
        <dbReference type="ARBA" id="ARBA00022679"/>
    </source>
</evidence>
<keyword evidence="5" id="KW-0819">tRNA processing</keyword>
<reference evidence="7" key="1">
    <citation type="journal article" date="2020" name="bioRxiv">
        <title>A rank-normalized archaeal taxonomy based on genome phylogeny resolves widespread incomplete and uneven classifications.</title>
        <authorList>
            <person name="Rinke C."/>
            <person name="Chuvochina M."/>
            <person name="Mussig A.J."/>
            <person name="Chaumeil P.-A."/>
            <person name="Waite D.W."/>
            <person name="Whitman W.B."/>
            <person name="Parks D.H."/>
            <person name="Hugenholtz P."/>
        </authorList>
    </citation>
    <scope>NUCLEOTIDE SEQUENCE</scope>
    <source>
        <strain evidence="7">UBA12518</strain>
    </source>
</reference>
<dbReference type="PANTHER" id="PTHR23245:SF36">
    <property type="entry name" value="TRNA (GUANINE(37)-N1)-METHYLTRANSFERASE"/>
    <property type="match status" value="1"/>
</dbReference>
<keyword evidence="2 7" id="KW-0489">Methyltransferase</keyword>
<evidence type="ECO:0000313" key="7">
    <source>
        <dbReference type="EMBL" id="HIH69758.1"/>
    </source>
</evidence>
<dbReference type="InterPro" id="IPR029063">
    <property type="entry name" value="SAM-dependent_MTases_sf"/>
</dbReference>
<evidence type="ECO:0000256" key="2">
    <source>
        <dbReference type="ARBA" id="ARBA00022603"/>
    </source>
</evidence>
<keyword evidence="3 7" id="KW-0808">Transferase</keyword>
<dbReference type="Proteomes" id="UP000600363">
    <property type="component" value="Unassembled WGS sequence"/>
</dbReference>
<dbReference type="GO" id="GO:0008175">
    <property type="term" value="F:tRNA methyltransferase activity"/>
    <property type="evidence" value="ECO:0007669"/>
    <property type="project" value="TreeGrafter"/>
</dbReference>
<organism evidence="7 8">
    <name type="scientific">Methermicoccus shengliensis</name>
    <dbReference type="NCBI Taxonomy" id="660064"/>
    <lineage>
        <taxon>Archaea</taxon>
        <taxon>Methanobacteriati</taxon>
        <taxon>Methanobacteriota</taxon>
        <taxon>Stenosarchaea group</taxon>
        <taxon>Methanomicrobia</taxon>
        <taxon>Methanosarcinales</taxon>
        <taxon>Methermicoccaceae</taxon>
        <taxon>Methermicoccus</taxon>
    </lineage>
</organism>
<keyword evidence="1" id="KW-0963">Cytoplasm</keyword>
<dbReference type="PROSITE" id="PS51684">
    <property type="entry name" value="SAM_MT_TRM5_TYW2"/>
    <property type="match status" value="1"/>
</dbReference>
<evidence type="ECO:0000256" key="5">
    <source>
        <dbReference type="ARBA" id="ARBA00022694"/>
    </source>
</evidence>
<evidence type="ECO:0000256" key="4">
    <source>
        <dbReference type="ARBA" id="ARBA00022691"/>
    </source>
</evidence>
<gene>
    <name evidence="7" type="ORF">HA299_03940</name>
</gene>
<dbReference type="GO" id="GO:0002939">
    <property type="term" value="P:tRNA N1-guanine methylation"/>
    <property type="evidence" value="ECO:0007669"/>
    <property type="project" value="TreeGrafter"/>
</dbReference>
<feature type="domain" description="SAM-dependent methyltransferase TRM5/TYW2-type" evidence="6">
    <location>
        <begin position="71"/>
        <end position="312"/>
    </location>
</feature>
<dbReference type="EMBL" id="DUIH01000012">
    <property type="protein sequence ID" value="HIH69758.1"/>
    <property type="molecule type" value="Genomic_DNA"/>
</dbReference>
<dbReference type="SUPFAM" id="SSF53335">
    <property type="entry name" value="S-adenosyl-L-methionine-dependent methyltransferases"/>
    <property type="match status" value="1"/>
</dbReference>
<evidence type="ECO:0000313" key="8">
    <source>
        <dbReference type="Proteomes" id="UP000600363"/>
    </source>
</evidence>
<dbReference type="AlphaFoldDB" id="A0A832RWZ6"/>
<dbReference type="Pfam" id="PF02475">
    <property type="entry name" value="TRM5-TYW2_MTfase"/>
    <property type="match status" value="1"/>
</dbReference>
<dbReference type="RefSeq" id="WP_052353220.1">
    <property type="nucleotide sequence ID" value="NZ_DUIH01000012.1"/>
</dbReference>
<dbReference type="InterPro" id="IPR040601">
    <property type="entry name" value="Trm5a/b_N"/>
</dbReference>
<sequence>MRAKGVKVEKRRAEQVRRWLLEQGLLEPSLKPHSEGEHVCFPVVGHVEGMCVVEMEFEERVQRAPIPRMHFDVVGDIALLDISGGEVGTEELERARALLAHRGIRAVYGRLPVMGEFRISPLIHLAGERRTRTIHRENGCVFELDIEGVYFNPRLATERARVERRTPRDAVVLDMFAGVGPFSILLAKRSRERRVYAAEKNPVACEYLRANIARNHVDVHVFEGDVRLHPRVKADAIIMNLPHSAPSFLPTALRHATAGAHLFCYTISPTETLDEHARGLCAKNNLELVDVHVVKSYAPGVVVACVEMEVPKAKTRQRPGQRDIK</sequence>
<dbReference type="InterPro" id="IPR056743">
    <property type="entry name" value="TRM5-TYW2-like_MTfase"/>
</dbReference>
<comment type="caution">
    <text evidence="7">The sequence shown here is derived from an EMBL/GenBank/DDBJ whole genome shotgun (WGS) entry which is preliminary data.</text>
</comment>
<protein>
    <submittedName>
        <fullName evidence="7">Class I SAM-dependent methyltransferase family protein</fullName>
    </submittedName>
</protein>
<keyword evidence="4" id="KW-0949">S-adenosyl-L-methionine</keyword>
<evidence type="ECO:0000256" key="1">
    <source>
        <dbReference type="ARBA" id="ARBA00022490"/>
    </source>
</evidence>
<dbReference type="Pfam" id="PF18093">
    <property type="entry name" value="Trm5_N"/>
    <property type="match status" value="1"/>
</dbReference>
<proteinExistence type="predicted"/>